<dbReference type="PANTHER" id="PTHR11485">
    <property type="entry name" value="TRANSFERRIN"/>
    <property type="match status" value="1"/>
</dbReference>
<accession>A0AA38BS75</accession>
<gene>
    <name evidence="3" type="ORF">KI387_032599</name>
</gene>
<dbReference type="EMBL" id="JAHRHJ020003813">
    <property type="protein sequence ID" value="KAH9288482.1"/>
    <property type="molecule type" value="Genomic_DNA"/>
</dbReference>
<dbReference type="PROSITE" id="PS51408">
    <property type="entry name" value="TRANSFERRIN_LIKE_4"/>
    <property type="match status" value="1"/>
</dbReference>
<evidence type="ECO:0000313" key="3">
    <source>
        <dbReference type="EMBL" id="KAH9288482.1"/>
    </source>
</evidence>
<dbReference type="InterPro" id="IPR001156">
    <property type="entry name" value="Transferrin-like_dom"/>
</dbReference>
<organism evidence="3 4">
    <name type="scientific">Taxus chinensis</name>
    <name type="common">Chinese yew</name>
    <name type="synonym">Taxus wallichiana var. chinensis</name>
    <dbReference type="NCBI Taxonomy" id="29808"/>
    <lineage>
        <taxon>Eukaryota</taxon>
        <taxon>Viridiplantae</taxon>
        <taxon>Streptophyta</taxon>
        <taxon>Embryophyta</taxon>
        <taxon>Tracheophyta</taxon>
        <taxon>Spermatophyta</taxon>
        <taxon>Pinopsida</taxon>
        <taxon>Pinidae</taxon>
        <taxon>Conifers II</taxon>
        <taxon>Cupressales</taxon>
        <taxon>Taxaceae</taxon>
        <taxon>Taxus</taxon>
    </lineage>
</organism>
<dbReference type="AlphaFoldDB" id="A0AA38BS75"/>
<sequence length="507" mass="55450">MGSGSMGDKKPTSEQGPAPAPISGDKNLKASVDISSVSSPLYAPSAFAPDLTNTSQDALVHSPSPFASSSLTSEISSAPEPALEEDFPTTELPEESGSKNVKWCAVGDEFINCQYFISLLTPVDDYSWKCVSRKTTFECLEAIKNKEADLISLDSGLGYIAFMNYSMKAIMAEEYCYQAGSYDAVAIVNKRMCDRKGDLSLKDFKGKKSCHAGYLTAAGWNYPVNYILSSILQKQPQKTFSPRNDEDVISNFFSASCAPSELEGRGLCSACGNSSTCSLDKTYSRYSGAFRCLIEEIGDIAFLKADTALLYSFEGINNQSWSTMSVADFMYLCPEGGCRVINGFPGDCKFGSVPANTIMTRNSLPHSKKLAIVQTLLNASWTDALFSGKNWADHLLSVSTQGLTEVKELTRSYLGISAHVSQTIENLNTINVENTNVTENNLQGFHMHSNHDTMTRICNLFFVTAALYQWICRNLYAITPNRSPIFENKSKKLISNIDMTAHSLSNG</sequence>
<dbReference type="GO" id="GO:0005886">
    <property type="term" value="C:plasma membrane"/>
    <property type="evidence" value="ECO:0007669"/>
    <property type="project" value="TreeGrafter"/>
</dbReference>
<dbReference type="Proteomes" id="UP000824469">
    <property type="component" value="Unassembled WGS sequence"/>
</dbReference>
<reference evidence="3 4" key="1">
    <citation type="journal article" date="2021" name="Nat. Plants">
        <title>The Taxus genome provides insights into paclitaxel biosynthesis.</title>
        <authorList>
            <person name="Xiong X."/>
            <person name="Gou J."/>
            <person name="Liao Q."/>
            <person name="Li Y."/>
            <person name="Zhou Q."/>
            <person name="Bi G."/>
            <person name="Li C."/>
            <person name="Du R."/>
            <person name="Wang X."/>
            <person name="Sun T."/>
            <person name="Guo L."/>
            <person name="Liang H."/>
            <person name="Lu P."/>
            <person name="Wu Y."/>
            <person name="Zhang Z."/>
            <person name="Ro D.K."/>
            <person name="Shang Y."/>
            <person name="Huang S."/>
            <person name="Yan J."/>
        </authorList>
    </citation>
    <scope>NUCLEOTIDE SEQUENCE [LARGE SCALE GENOMIC DNA]</scope>
    <source>
        <strain evidence="3">Ta-2019</strain>
    </source>
</reference>
<feature type="region of interest" description="Disordered" evidence="1">
    <location>
        <begin position="70"/>
        <end position="94"/>
    </location>
</feature>
<dbReference type="GO" id="GO:0005615">
    <property type="term" value="C:extracellular space"/>
    <property type="evidence" value="ECO:0007669"/>
    <property type="project" value="TreeGrafter"/>
</dbReference>
<protein>
    <recommendedName>
        <fullName evidence="2">Transferrin-like domain-containing protein</fullName>
    </recommendedName>
</protein>
<dbReference type="CDD" id="cd13529">
    <property type="entry name" value="PBP2_transferrin"/>
    <property type="match status" value="1"/>
</dbReference>
<proteinExistence type="predicted"/>
<feature type="compositionally biased region" description="Acidic residues" evidence="1">
    <location>
        <begin position="82"/>
        <end position="94"/>
    </location>
</feature>
<evidence type="ECO:0000256" key="1">
    <source>
        <dbReference type="SAM" id="MobiDB-lite"/>
    </source>
</evidence>
<dbReference type="Gene3D" id="3.40.190.10">
    <property type="entry name" value="Periplasmic binding protein-like II"/>
    <property type="match status" value="2"/>
</dbReference>
<dbReference type="GO" id="GO:0055037">
    <property type="term" value="C:recycling endosome"/>
    <property type="evidence" value="ECO:0007669"/>
    <property type="project" value="TreeGrafter"/>
</dbReference>
<feature type="region of interest" description="Disordered" evidence="1">
    <location>
        <begin position="1"/>
        <end position="27"/>
    </location>
</feature>
<dbReference type="Pfam" id="PF00405">
    <property type="entry name" value="Transferrin"/>
    <property type="match status" value="1"/>
</dbReference>
<evidence type="ECO:0000259" key="2">
    <source>
        <dbReference type="PROSITE" id="PS51408"/>
    </source>
</evidence>
<dbReference type="GO" id="GO:0006826">
    <property type="term" value="P:iron ion transport"/>
    <property type="evidence" value="ECO:0007669"/>
    <property type="project" value="TreeGrafter"/>
</dbReference>
<feature type="domain" description="Transferrin-like" evidence="2">
    <location>
        <begin position="101"/>
        <end position="435"/>
    </location>
</feature>
<keyword evidence="4" id="KW-1185">Reference proteome</keyword>
<dbReference type="SMART" id="SM00094">
    <property type="entry name" value="TR_FER"/>
    <property type="match status" value="1"/>
</dbReference>
<dbReference type="PRINTS" id="PR00422">
    <property type="entry name" value="TRANSFERRIN"/>
</dbReference>
<evidence type="ECO:0000313" key="4">
    <source>
        <dbReference type="Proteomes" id="UP000824469"/>
    </source>
</evidence>
<dbReference type="OMA" id="VYCNHAE"/>
<comment type="caution">
    <text evidence="3">The sequence shown here is derived from an EMBL/GenBank/DDBJ whole genome shotgun (WGS) entry which is preliminary data.</text>
</comment>
<dbReference type="GO" id="GO:0005769">
    <property type="term" value="C:early endosome"/>
    <property type="evidence" value="ECO:0007669"/>
    <property type="project" value="TreeGrafter"/>
</dbReference>
<dbReference type="PANTHER" id="PTHR11485:SF29">
    <property type="entry name" value="TRANSFERRIN 2"/>
    <property type="match status" value="1"/>
</dbReference>
<dbReference type="SUPFAM" id="SSF53850">
    <property type="entry name" value="Periplasmic binding protein-like II"/>
    <property type="match status" value="1"/>
</dbReference>
<name>A0AA38BS75_TAXCH</name>